<dbReference type="Pfam" id="PF00390">
    <property type="entry name" value="malic"/>
    <property type="match status" value="1"/>
</dbReference>
<dbReference type="InterPro" id="IPR046346">
    <property type="entry name" value="Aminoacid_DH-like_N_sf"/>
</dbReference>
<dbReference type="SMART" id="SM01274">
    <property type="entry name" value="malic"/>
    <property type="match status" value="1"/>
</dbReference>
<evidence type="ECO:0000259" key="3">
    <source>
        <dbReference type="SMART" id="SM00919"/>
    </source>
</evidence>
<dbReference type="Gene3D" id="3.40.50.720">
    <property type="entry name" value="NAD(P)-binding Rossmann-like Domain"/>
    <property type="match status" value="1"/>
</dbReference>
<dbReference type="PIRSF" id="PIRSF000106">
    <property type="entry name" value="ME"/>
    <property type="match status" value="1"/>
</dbReference>
<dbReference type="Pfam" id="PF03949">
    <property type="entry name" value="Malic_M"/>
    <property type="match status" value="1"/>
</dbReference>
<feature type="domain" description="Malic enzyme NAD-binding" evidence="3">
    <location>
        <begin position="168"/>
        <end position="401"/>
    </location>
</feature>
<dbReference type="SUPFAM" id="SSF51735">
    <property type="entry name" value="NAD(P)-binding Rossmann-fold domains"/>
    <property type="match status" value="1"/>
</dbReference>
<evidence type="ECO:0000256" key="1">
    <source>
        <dbReference type="ARBA" id="ARBA00008785"/>
    </source>
</evidence>
<dbReference type="InterPro" id="IPR037062">
    <property type="entry name" value="Malic_N_dom_sf"/>
</dbReference>
<dbReference type="PANTHER" id="PTHR43237:SF4">
    <property type="entry name" value="NADP-DEPENDENT MALIC ENZYME"/>
    <property type="match status" value="1"/>
</dbReference>
<evidence type="ECO:0000256" key="2">
    <source>
        <dbReference type="ARBA" id="ARBA00023002"/>
    </source>
</evidence>
<dbReference type="CDD" id="cd05311">
    <property type="entry name" value="NAD_bind_2_malic_enz"/>
    <property type="match status" value="1"/>
</dbReference>
<dbReference type="InterPro" id="IPR036291">
    <property type="entry name" value="NAD(P)-bd_dom_sf"/>
</dbReference>
<dbReference type="InterPro" id="IPR045213">
    <property type="entry name" value="Malic_NAD-bd_bact_type"/>
</dbReference>
<comment type="similarity">
    <text evidence="1">Belongs to the malic enzymes family.</text>
</comment>
<keyword evidence="2" id="KW-0560">Oxidoreductase</keyword>
<dbReference type="SUPFAM" id="SSF53223">
    <property type="entry name" value="Aminoacid dehydrogenase-like, N-terminal domain"/>
    <property type="match status" value="1"/>
</dbReference>
<dbReference type="AlphaFoldDB" id="A0A7C3RAJ6"/>
<dbReference type="SMART" id="SM00919">
    <property type="entry name" value="Malic_M"/>
    <property type="match status" value="1"/>
</dbReference>
<dbReference type="GO" id="GO:0004470">
    <property type="term" value="F:malic enzyme activity"/>
    <property type="evidence" value="ECO:0007669"/>
    <property type="project" value="InterPro"/>
</dbReference>
<dbReference type="Gene3D" id="3.40.50.10380">
    <property type="entry name" value="Malic enzyme, N-terminal domain"/>
    <property type="match status" value="1"/>
</dbReference>
<dbReference type="InterPro" id="IPR051674">
    <property type="entry name" value="Malate_Decarboxylase"/>
</dbReference>
<evidence type="ECO:0000259" key="4">
    <source>
        <dbReference type="SMART" id="SM01274"/>
    </source>
</evidence>
<accession>A0A7C3RAJ6</accession>
<comment type="caution">
    <text evidence="5">The sequence shown here is derived from an EMBL/GenBank/DDBJ whole genome shotgun (WGS) entry which is preliminary data.</text>
</comment>
<sequence>MNELEERAKLPEKIASAWHSFYKGKIEMLPKCAIRSLEDFSVWYTPGVAAPCREIHENEDKVYEYTSKWNTVAIVSDGSRTLGLGNIGAVAALPVMEGKALLFKYLGGVDAFPIVLAEQNPDRIVEIVKAISPSFGGINLEDLSTPKCFYILERLQNELDIPVWHDDQLGTATASLAALYNALKIVGKELSDVKIAIIGAGAANIATYRLLKAAGADPKKMFVVDSKGILHRDRKDLEADKNANPYKWQLCLETNGEGRTGGMAEAMRGVDVVIAASKPGPGVIKKEWVAEMNDDAIVFAEANPVPEIWPWEAKEAGARVVGTGRSDFPNQINNSLVFPAVFRGVFTVRAKKITDEMCIAAAEALAVYAERKGISEDYIIPKMTESDVFPEVATAVALKAIEQGLARLELGEEEIYEKAKEMITSTQKKIRILQELGFISPPPENRW</sequence>
<dbReference type="PANTHER" id="PTHR43237">
    <property type="entry name" value="NADP-DEPENDENT MALIC ENZYME"/>
    <property type="match status" value="1"/>
</dbReference>
<dbReference type="GO" id="GO:0016616">
    <property type="term" value="F:oxidoreductase activity, acting on the CH-OH group of donors, NAD or NADP as acceptor"/>
    <property type="evidence" value="ECO:0007669"/>
    <property type="project" value="InterPro"/>
</dbReference>
<dbReference type="EMBL" id="DTLB01000001">
    <property type="protein sequence ID" value="HFW31383.1"/>
    <property type="molecule type" value="Genomic_DNA"/>
</dbReference>
<organism evidence="5">
    <name type="scientific">Archaeoglobus fulgidus</name>
    <dbReference type="NCBI Taxonomy" id="2234"/>
    <lineage>
        <taxon>Archaea</taxon>
        <taxon>Methanobacteriati</taxon>
        <taxon>Methanobacteriota</taxon>
        <taxon>Archaeoglobi</taxon>
        <taxon>Archaeoglobales</taxon>
        <taxon>Archaeoglobaceae</taxon>
        <taxon>Archaeoglobus</taxon>
    </lineage>
</organism>
<dbReference type="InterPro" id="IPR012301">
    <property type="entry name" value="Malic_N_dom"/>
</dbReference>
<dbReference type="GO" id="GO:0051287">
    <property type="term" value="F:NAD binding"/>
    <property type="evidence" value="ECO:0007669"/>
    <property type="project" value="InterPro"/>
</dbReference>
<dbReference type="InterPro" id="IPR012302">
    <property type="entry name" value="Malic_NAD-bd"/>
</dbReference>
<name>A0A7C3RAJ6_ARCFL</name>
<proteinExistence type="inferred from homology"/>
<dbReference type="InterPro" id="IPR001891">
    <property type="entry name" value="Malic_OxRdtase"/>
</dbReference>
<gene>
    <name evidence="5" type="ORF">ENW66_00295</name>
</gene>
<reference evidence="5" key="1">
    <citation type="journal article" date="2020" name="mSystems">
        <title>Genome- and Community-Level Interaction Insights into Carbon Utilization and Element Cycling Functions of Hydrothermarchaeota in Hydrothermal Sediment.</title>
        <authorList>
            <person name="Zhou Z."/>
            <person name="Liu Y."/>
            <person name="Xu W."/>
            <person name="Pan J."/>
            <person name="Luo Z.H."/>
            <person name="Li M."/>
        </authorList>
    </citation>
    <scope>NUCLEOTIDE SEQUENCE [LARGE SCALE GENOMIC DNA]</scope>
    <source>
        <strain evidence="5">SpSt-87</strain>
    </source>
</reference>
<protein>
    <submittedName>
        <fullName evidence="5">NADP-dependent malic enzyme</fullName>
    </submittedName>
</protein>
<evidence type="ECO:0000313" key="5">
    <source>
        <dbReference type="EMBL" id="HFW31383.1"/>
    </source>
</evidence>
<feature type="domain" description="Malic enzyme N-terminal" evidence="4">
    <location>
        <begin position="23"/>
        <end position="156"/>
    </location>
</feature>